<dbReference type="PANTHER" id="PTHR31159">
    <property type="entry name" value="COMM DOMAIN-CONTAINING PROTEIN 3"/>
    <property type="match status" value="1"/>
</dbReference>
<dbReference type="KEGG" id="oti:135392225"/>
<dbReference type="EMBL" id="GGLE01004239">
    <property type="protein sequence ID" value="MBY08365.1"/>
    <property type="molecule type" value="Transcribed_RNA"/>
</dbReference>
<dbReference type="KEGG" id="oti:135373714"/>
<dbReference type="GO" id="GO:0006814">
    <property type="term" value="P:sodium ion transport"/>
    <property type="evidence" value="ECO:0007669"/>
    <property type="project" value="InterPro"/>
</dbReference>
<protein>
    <recommendedName>
        <fullName evidence="1">COMM domain-containing protein 3</fullName>
    </recommendedName>
</protein>
<reference evidence="4" key="1">
    <citation type="submission" date="2018-03" db="EMBL/GenBank/DDBJ databases">
        <title>The relapsing fever spirochete Borrelia turicatae persists in the highly oxidative environment of its soft-bodied tick vector.</title>
        <authorList>
            <person name="Bourret T.J."/>
            <person name="Boyle W.K."/>
            <person name="Valenzuela J.G."/>
            <person name="Oliveira F."/>
            <person name="Lopez J.E."/>
        </authorList>
    </citation>
    <scope>NUCLEOTIDE SEQUENCE</scope>
    <source>
        <strain evidence="4">Kansas strain/isolate</strain>
        <tissue evidence="4">Salivary glands</tissue>
    </source>
</reference>
<evidence type="ECO:0000256" key="1">
    <source>
        <dbReference type="ARBA" id="ARBA00016548"/>
    </source>
</evidence>
<sequence length="188" mass="20859">MELSASLTRGVTKAGNKAEIGDSEYAQLVTMIFQVAVSRDFEGHAFDGRGDLQDAVKEAGAGLLALIVESAKRDFDESLLRLQLEECKMPGDRVNVILENYKKHKHAIRMRLSELSTGRPPHLVGVDWAMDYRVKHGHLTRLDEPVFRVNLGNDATSFECNLAQMQDLVHTLRDAVKCVQGKVQGDVA</sequence>
<feature type="domain" description="COMM" evidence="3">
    <location>
        <begin position="119"/>
        <end position="175"/>
    </location>
</feature>
<dbReference type="Pfam" id="PF21672">
    <property type="entry name" value="COMM_HN"/>
    <property type="match status" value="1"/>
</dbReference>
<comment type="similarity">
    <text evidence="2">Belongs to the COMM domain-containing protein 3 family.</text>
</comment>
<dbReference type="GeneID" id="135392225"/>
<accession>A0A2R5LG13</accession>
<dbReference type="InterPro" id="IPR037355">
    <property type="entry name" value="COMMD3"/>
</dbReference>
<organism evidence="4">
    <name type="scientific">Ornithodoros turicata</name>
    <dbReference type="NCBI Taxonomy" id="34597"/>
    <lineage>
        <taxon>Eukaryota</taxon>
        <taxon>Metazoa</taxon>
        <taxon>Ecdysozoa</taxon>
        <taxon>Arthropoda</taxon>
        <taxon>Chelicerata</taxon>
        <taxon>Arachnida</taxon>
        <taxon>Acari</taxon>
        <taxon>Parasitiformes</taxon>
        <taxon>Ixodida</taxon>
        <taxon>Ixodoidea</taxon>
        <taxon>Argasidae</taxon>
        <taxon>Ornithodorinae</taxon>
        <taxon>Ornithodoros</taxon>
    </lineage>
</organism>
<dbReference type="Pfam" id="PF07258">
    <property type="entry name" value="COMM_domain"/>
    <property type="match status" value="1"/>
</dbReference>
<dbReference type="InterPro" id="IPR017920">
    <property type="entry name" value="COMM"/>
</dbReference>
<evidence type="ECO:0000313" key="4">
    <source>
        <dbReference type="EMBL" id="MBY08365.1"/>
    </source>
</evidence>
<dbReference type="RefSeq" id="XP_064462863.1">
    <property type="nucleotide sequence ID" value="XM_064606793.1"/>
</dbReference>
<name>A0A2R5LG13_9ACAR</name>
<evidence type="ECO:0000256" key="2">
    <source>
        <dbReference type="ARBA" id="ARBA00093469"/>
    </source>
</evidence>
<dbReference type="GeneID" id="135373714"/>
<evidence type="ECO:0000259" key="3">
    <source>
        <dbReference type="Pfam" id="PF07258"/>
    </source>
</evidence>
<dbReference type="PANTHER" id="PTHR31159:SF1">
    <property type="entry name" value="COMM DOMAIN-CONTAINING PROTEIN 3"/>
    <property type="match status" value="1"/>
</dbReference>
<dbReference type="RefSeq" id="XP_064479017.1">
    <property type="nucleotide sequence ID" value="XM_064622947.1"/>
</dbReference>
<dbReference type="AlphaFoldDB" id="A0A2R5LG13"/>
<proteinExistence type="inferred from homology"/>